<keyword evidence="2" id="KW-0812">Transmembrane</keyword>
<name>A0A9D1TTM1_9GAMM</name>
<gene>
    <name evidence="4" type="ORF">H9889_03190</name>
</gene>
<dbReference type="Pfam" id="PF02233">
    <property type="entry name" value="PNTB"/>
    <property type="match status" value="1"/>
</dbReference>
<reference evidence="4" key="1">
    <citation type="journal article" date="2021" name="PeerJ">
        <title>Extensive microbial diversity within the chicken gut microbiome revealed by metagenomics and culture.</title>
        <authorList>
            <person name="Gilroy R."/>
            <person name="Ravi A."/>
            <person name="Getino M."/>
            <person name="Pursley I."/>
            <person name="Horton D.L."/>
            <person name="Alikhan N.F."/>
            <person name="Baker D."/>
            <person name="Gharbi K."/>
            <person name="Hall N."/>
            <person name="Watson M."/>
            <person name="Adriaenssens E.M."/>
            <person name="Foster-Nyarko E."/>
            <person name="Jarju S."/>
            <person name="Secka A."/>
            <person name="Antonio M."/>
            <person name="Oren A."/>
            <person name="Chaudhuri R.R."/>
            <person name="La Ragione R."/>
            <person name="Hildebrand F."/>
            <person name="Pallen M.J."/>
        </authorList>
    </citation>
    <scope>NUCLEOTIDE SEQUENCE</scope>
    <source>
        <strain evidence="4">CHK160-9182</strain>
    </source>
</reference>
<protein>
    <submittedName>
        <fullName evidence="4">NAD(P)(+) transhydrogenase (Re/Si-specific) subunit beta</fullName>
    </submittedName>
</protein>
<feature type="transmembrane region" description="Helical" evidence="2">
    <location>
        <begin position="89"/>
        <end position="110"/>
    </location>
</feature>
<evidence type="ECO:0000313" key="4">
    <source>
        <dbReference type="EMBL" id="HIW06316.1"/>
    </source>
</evidence>
<comment type="caution">
    <text evidence="4">The sequence shown here is derived from an EMBL/GenBank/DDBJ whole genome shotgun (WGS) entry which is preliminary data.</text>
</comment>
<feature type="transmembrane region" description="Helical" evidence="2">
    <location>
        <begin position="33"/>
        <end position="52"/>
    </location>
</feature>
<dbReference type="PANTHER" id="PTHR44758">
    <property type="entry name" value="NAD(P) TRANSHYDROGENASE SUBUNIT BETA"/>
    <property type="match status" value="1"/>
</dbReference>
<dbReference type="PANTHER" id="PTHR44758:SF1">
    <property type="entry name" value="NAD(P) TRANSHYDROGENASE SUBUNIT BETA"/>
    <property type="match status" value="1"/>
</dbReference>
<dbReference type="AlphaFoldDB" id="A0A9D1TTM1"/>
<keyword evidence="2" id="KW-1133">Transmembrane helix</keyword>
<evidence type="ECO:0000259" key="3">
    <source>
        <dbReference type="Pfam" id="PF02233"/>
    </source>
</evidence>
<feature type="transmembrane region" description="Helical" evidence="2">
    <location>
        <begin position="58"/>
        <end position="77"/>
    </location>
</feature>
<feature type="domain" description="NADP transhydrogenase beta-like" evidence="3">
    <location>
        <begin position="7"/>
        <end position="109"/>
    </location>
</feature>
<accession>A0A9D1TTM1</accession>
<feature type="non-terminal residue" evidence="4">
    <location>
        <position position="111"/>
    </location>
</feature>
<reference evidence="4" key="2">
    <citation type="submission" date="2021-04" db="EMBL/GenBank/DDBJ databases">
        <authorList>
            <person name="Gilroy R."/>
        </authorList>
    </citation>
    <scope>NUCLEOTIDE SEQUENCE</scope>
    <source>
        <strain evidence="4">CHK160-9182</strain>
    </source>
</reference>
<keyword evidence="1" id="KW-0520">NAD</keyword>
<evidence type="ECO:0000256" key="2">
    <source>
        <dbReference type="SAM" id="Phobius"/>
    </source>
</evidence>
<dbReference type="EMBL" id="DXHP01000070">
    <property type="protein sequence ID" value="HIW06316.1"/>
    <property type="molecule type" value="Genomic_DNA"/>
</dbReference>
<organism evidence="4 5">
    <name type="scientific">Candidatus Ignatzschineria merdigallinarum</name>
    <dbReference type="NCBI Taxonomy" id="2838621"/>
    <lineage>
        <taxon>Bacteria</taxon>
        <taxon>Pseudomonadati</taxon>
        <taxon>Pseudomonadota</taxon>
        <taxon>Gammaproteobacteria</taxon>
        <taxon>Cardiobacteriales</taxon>
        <taxon>Ignatzschineriaceae</taxon>
        <taxon>Ignatzschineria</taxon>
    </lineage>
</organism>
<feature type="transmembrane region" description="Helical" evidence="2">
    <location>
        <begin position="6"/>
        <end position="21"/>
    </location>
</feature>
<dbReference type="Proteomes" id="UP000823934">
    <property type="component" value="Unassembled WGS sequence"/>
</dbReference>
<keyword evidence="2" id="KW-0472">Membrane</keyword>
<evidence type="ECO:0000256" key="1">
    <source>
        <dbReference type="ARBA" id="ARBA00023027"/>
    </source>
</evidence>
<evidence type="ECO:0000313" key="5">
    <source>
        <dbReference type="Proteomes" id="UP000823934"/>
    </source>
</evidence>
<dbReference type="InterPro" id="IPR034300">
    <property type="entry name" value="PNTB-like"/>
</dbReference>
<proteinExistence type="predicted"/>
<sequence length="111" mass="11764">MGALIVNLGYFVAAIVFIYALKSMSHPSTARKGIHYAGIAMILAVVITLFHPDIVHKSYFTNIILIVIAIAIGFFIAKRSALKVEMTDMPQMIAIYNGVGGGAAAIIGAIA</sequence>